<evidence type="ECO:0000313" key="15">
    <source>
        <dbReference type="EMBL" id="MDY7219543.1"/>
    </source>
</evidence>
<dbReference type="RefSeq" id="WP_321553632.1">
    <property type="nucleotide sequence ID" value="NZ_JAXIVU010000009.1"/>
</dbReference>
<accession>A0ABU5GRC5</accession>
<organism evidence="15 16">
    <name type="scientific">Denitrificimonas halotolerans</name>
    <dbReference type="NCBI Taxonomy" id="3098930"/>
    <lineage>
        <taxon>Bacteria</taxon>
        <taxon>Pseudomonadati</taxon>
        <taxon>Pseudomonadota</taxon>
        <taxon>Gammaproteobacteria</taxon>
        <taxon>Pseudomonadales</taxon>
        <taxon>Pseudomonadaceae</taxon>
        <taxon>Denitrificimonas</taxon>
    </lineage>
</organism>
<keyword evidence="8 14" id="KW-0472">Membrane</keyword>
<evidence type="ECO:0000256" key="2">
    <source>
        <dbReference type="ARBA" id="ARBA00022475"/>
    </source>
</evidence>
<evidence type="ECO:0000256" key="1">
    <source>
        <dbReference type="ARBA" id="ARBA00004377"/>
    </source>
</evidence>
<evidence type="ECO:0000256" key="7">
    <source>
        <dbReference type="ARBA" id="ARBA00022989"/>
    </source>
</evidence>
<keyword evidence="5 14" id="KW-0812">Transmembrane</keyword>
<evidence type="ECO:0000256" key="12">
    <source>
        <dbReference type="ARBA" id="ARBA00035727"/>
    </source>
</evidence>
<keyword evidence="9" id="KW-0131">Cell cycle</keyword>
<sequence length="150" mass="16916">MEQSLSVWLIPALTLVGGIIIGFILARVLKRAAPGKTQQQLDELQERFDSYQSEVVTHFNTTAALVRKLTKNYQDVQEHLSSGAERLALDEISRERLLASLVDDEPRSRERIRAPQDDSYFGTPTEPPRDYANKKDGDPSMLAEGYGLKR</sequence>
<evidence type="ECO:0000256" key="5">
    <source>
        <dbReference type="ARBA" id="ARBA00022692"/>
    </source>
</evidence>
<evidence type="ECO:0000256" key="11">
    <source>
        <dbReference type="ARBA" id="ARBA00035703"/>
    </source>
</evidence>
<dbReference type="Proteomes" id="UP001294570">
    <property type="component" value="Unassembled WGS sequence"/>
</dbReference>
<keyword evidence="7 14" id="KW-1133">Transmembrane helix</keyword>
<proteinExistence type="inferred from homology"/>
<evidence type="ECO:0000256" key="3">
    <source>
        <dbReference type="ARBA" id="ARBA00022519"/>
    </source>
</evidence>
<feature type="region of interest" description="Disordered" evidence="13">
    <location>
        <begin position="103"/>
        <end position="150"/>
    </location>
</feature>
<keyword evidence="4" id="KW-0132">Cell division</keyword>
<keyword evidence="2" id="KW-1003">Cell membrane</keyword>
<feature type="compositionally biased region" description="Basic and acidic residues" evidence="13">
    <location>
        <begin position="127"/>
        <end position="138"/>
    </location>
</feature>
<protein>
    <recommendedName>
        <fullName evidence="11">Z-ring associated protein G</fullName>
    </recommendedName>
    <alternativeName>
        <fullName evidence="12">Cell division protein ZapG</fullName>
    </alternativeName>
</protein>
<evidence type="ECO:0000256" key="8">
    <source>
        <dbReference type="ARBA" id="ARBA00023136"/>
    </source>
</evidence>
<evidence type="ECO:0000256" key="6">
    <source>
        <dbReference type="ARBA" id="ARBA00022960"/>
    </source>
</evidence>
<keyword evidence="6" id="KW-0133">Cell shape</keyword>
<name>A0ABU5GRC5_9GAMM</name>
<evidence type="ECO:0000256" key="14">
    <source>
        <dbReference type="SAM" id="Phobius"/>
    </source>
</evidence>
<evidence type="ECO:0000256" key="4">
    <source>
        <dbReference type="ARBA" id="ARBA00022618"/>
    </source>
</evidence>
<comment type="similarity">
    <text evidence="10">Belongs to the ZapG family.</text>
</comment>
<gene>
    <name evidence="15" type="ORF">TOI97_08190</name>
</gene>
<evidence type="ECO:0000256" key="9">
    <source>
        <dbReference type="ARBA" id="ARBA00023306"/>
    </source>
</evidence>
<evidence type="ECO:0000256" key="10">
    <source>
        <dbReference type="ARBA" id="ARBA00035657"/>
    </source>
</evidence>
<evidence type="ECO:0000313" key="16">
    <source>
        <dbReference type="Proteomes" id="UP001294570"/>
    </source>
</evidence>
<dbReference type="InterPro" id="IPR009386">
    <property type="entry name" value="ZapG-like"/>
</dbReference>
<reference evidence="15 16" key="1">
    <citation type="submission" date="2023-12" db="EMBL/GenBank/DDBJ databases">
        <title>Denitrificimonas halotolerans sp. nov.,a novel species isolated from landfill leachate.</title>
        <authorList>
            <person name="Wang S."/>
        </authorList>
    </citation>
    <scope>NUCLEOTIDE SEQUENCE [LARGE SCALE GENOMIC DNA]</scope>
    <source>
        <strain evidence="15 16">JX-1</strain>
    </source>
</reference>
<feature type="compositionally biased region" description="Basic and acidic residues" evidence="13">
    <location>
        <begin position="104"/>
        <end position="116"/>
    </location>
</feature>
<comment type="caution">
    <text evidence="15">The sequence shown here is derived from an EMBL/GenBank/DDBJ whole genome shotgun (WGS) entry which is preliminary data.</text>
</comment>
<dbReference type="Pfam" id="PF06295">
    <property type="entry name" value="ZapG-like"/>
    <property type="match status" value="1"/>
</dbReference>
<evidence type="ECO:0000256" key="13">
    <source>
        <dbReference type="SAM" id="MobiDB-lite"/>
    </source>
</evidence>
<dbReference type="PANTHER" id="PTHR39579">
    <property type="entry name" value="INNER MEMBRANE PROTEIN YHCB"/>
    <property type="match status" value="1"/>
</dbReference>
<keyword evidence="16" id="KW-1185">Reference proteome</keyword>
<feature type="transmembrane region" description="Helical" evidence="14">
    <location>
        <begin position="6"/>
        <end position="29"/>
    </location>
</feature>
<comment type="subcellular location">
    <subcellularLocation>
        <location evidence="1">Cell inner membrane</location>
        <topology evidence="1">Single-pass membrane protein</topology>
    </subcellularLocation>
</comment>
<dbReference type="PANTHER" id="PTHR39579:SF1">
    <property type="entry name" value="INNER MEMBRANE PROTEIN YHCB"/>
    <property type="match status" value="1"/>
</dbReference>
<dbReference type="EMBL" id="JAXIVU010000009">
    <property type="protein sequence ID" value="MDY7219543.1"/>
    <property type="molecule type" value="Genomic_DNA"/>
</dbReference>
<keyword evidence="3" id="KW-0997">Cell inner membrane</keyword>